<organism evidence="2 3">
    <name type="scientific">Waterburya agarophytonicola KI4</name>
    <dbReference type="NCBI Taxonomy" id="2874699"/>
    <lineage>
        <taxon>Bacteria</taxon>
        <taxon>Bacillati</taxon>
        <taxon>Cyanobacteriota</taxon>
        <taxon>Cyanophyceae</taxon>
        <taxon>Pleurocapsales</taxon>
        <taxon>Hyellaceae</taxon>
        <taxon>Waterburya</taxon>
        <taxon>Waterburya agarophytonicola</taxon>
    </lineage>
</organism>
<evidence type="ECO:0000313" key="3">
    <source>
        <dbReference type="Proteomes" id="UP000729733"/>
    </source>
</evidence>
<evidence type="ECO:0000313" key="2">
    <source>
        <dbReference type="EMBL" id="MCC0175619.1"/>
    </source>
</evidence>
<dbReference type="InterPro" id="IPR002937">
    <property type="entry name" value="Amino_oxidase"/>
</dbReference>
<dbReference type="AlphaFoldDB" id="A0A964FFA8"/>
<gene>
    <name evidence="2" type="ORF">I4641_01320</name>
</gene>
<dbReference type="Proteomes" id="UP000729733">
    <property type="component" value="Unassembled WGS sequence"/>
</dbReference>
<feature type="domain" description="Amine oxidase" evidence="1">
    <location>
        <begin position="82"/>
        <end position="344"/>
    </location>
</feature>
<dbReference type="Gene3D" id="3.50.50.60">
    <property type="entry name" value="FAD/NAD(P)-binding domain"/>
    <property type="match status" value="3"/>
</dbReference>
<sequence length="592" mass="65666">MVQQQSQSTAWGGQSNVTLFARNKGIPPSVEKVLLKLNKAFRGFPPFLLTDLGRMVEPPVTKGFKALPPGVHKKVGVVGAGLSGLIAALELVKLGYEVDIYEATDFIGGRLGAKPSDDSPSGFWEHGLHHFFHNVYDYLMQKIEEVGADRYFEPVDEVLLEFENYEPEVLEAKPNAHLLNMLGIVWRSPNVTMWDAIKSAPGMIPLFFYNHESVFQKFDSLTMVEYSQGKIAKPFFDTFIKTVLTVSLNRTEDISAAQALHLMWTFFIRKPDAMLRVVPTDNHYTSIMQPFGDRLAELGVKIHLGYRVNSLKLDNHRVTGLDFTNEESADLDYLVLATDIRGTKEIFAATEQEEPQTTATLEPVRAIVNKLRTAPPYVVARAYLLGKPENPDRPDVIETPENQPVDLVFQAHKTEKSDTTWVKAAPAGEDRWVIEVHAYDLGPTLARKYDGLKEKVKNCSDEELWQLILQLSDAELWNAIKEELRDIDGLSKLADATPVEDGGLQIGRYFNFTGFQVGQGDRPAPFFAEPHITNLVVAGDWVALQGKDGFANRPGQVYPGGNLMGQSAAVAGIAVGIIAAQDNVVGPYVSVI</sequence>
<dbReference type="RefSeq" id="WP_229638621.1">
    <property type="nucleotide sequence ID" value="NZ_JADWDC010000002.1"/>
</dbReference>
<name>A0A964FFA8_9CYAN</name>
<dbReference type="PRINTS" id="PR00419">
    <property type="entry name" value="ADXRDTASE"/>
</dbReference>
<proteinExistence type="predicted"/>
<dbReference type="EMBL" id="JADWDC010000002">
    <property type="protein sequence ID" value="MCC0175619.1"/>
    <property type="molecule type" value="Genomic_DNA"/>
</dbReference>
<protein>
    <submittedName>
        <fullName evidence="2">FAD-dependent oxidoreductase</fullName>
    </submittedName>
</protein>
<comment type="caution">
    <text evidence="2">The sequence shown here is derived from an EMBL/GenBank/DDBJ whole genome shotgun (WGS) entry which is preliminary data.</text>
</comment>
<accession>A0A964FFA8</accession>
<reference evidence="2" key="1">
    <citation type="journal article" date="2021" name="Antonie Van Leeuwenhoek">
        <title>Draft genome and description of Waterburya agarophytonicola gen. nov. sp. nov. (Pleurocapsales, Cyanobacteria): a seaweed symbiont.</title>
        <authorList>
            <person name="Bonthond G."/>
            <person name="Shalygin S."/>
            <person name="Bayer T."/>
            <person name="Weinberger F."/>
        </authorList>
    </citation>
    <scope>NUCLEOTIDE SEQUENCE</scope>
    <source>
        <strain evidence="2">KI4</strain>
    </source>
</reference>
<dbReference type="GO" id="GO:0016491">
    <property type="term" value="F:oxidoreductase activity"/>
    <property type="evidence" value="ECO:0007669"/>
    <property type="project" value="InterPro"/>
</dbReference>
<dbReference type="PANTHER" id="PTHR42923">
    <property type="entry name" value="PROTOPORPHYRINOGEN OXIDASE"/>
    <property type="match status" value="1"/>
</dbReference>
<dbReference type="InterPro" id="IPR036188">
    <property type="entry name" value="FAD/NAD-bd_sf"/>
</dbReference>
<evidence type="ECO:0000259" key="1">
    <source>
        <dbReference type="Pfam" id="PF01593"/>
    </source>
</evidence>
<dbReference type="Pfam" id="PF01593">
    <property type="entry name" value="Amino_oxidase"/>
    <property type="match status" value="1"/>
</dbReference>
<keyword evidence="3" id="KW-1185">Reference proteome</keyword>
<dbReference type="PANTHER" id="PTHR42923:SF43">
    <property type="entry name" value="AMINE OXIDASE"/>
    <property type="match status" value="1"/>
</dbReference>
<dbReference type="SUPFAM" id="SSF51905">
    <property type="entry name" value="FAD/NAD(P)-binding domain"/>
    <property type="match status" value="1"/>
</dbReference>
<dbReference type="InterPro" id="IPR050464">
    <property type="entry name" value="Zeta_carotene_desat/Oxidored"/>
</dbReference>